<organism evidence="4 5">
    <name type="scientific">Blumeria hordei</name>
    <name type="common">Barley powdery mildew</name>
    <name type="synonym">Blumeria graminis f. sp. hordei</name>
    <dbReference type="NCBI Taxonomy" id="2867405"/>
    <lineage>
        <taxon>Eukaryota</taxon>
        <taxon>Fungi</taxon>
        <taxon>Dikarya</taxon>
        <taxon>Ascomycota</taxon>
        <taxon>Pezizomycotina</taxon>
        <taxon>Leotiomycetes</taxon>
        <taxon>Erysiphales</taxon>
        <taxon>Erysiphaceae</taxon>
        <taxon>Blumeria</taxon>
    </lineage>
</organism>
<keyword evidence="1" id="KW-0540">Nuclease</keyword>
<evidence type="ECO:0000256" key="3">
    <source>
        <dbReference type="SAM" id="SignalP"/>
    </source>
</evidence>
<reference evidence="4 5" key="1">
    <citation type="submission" date="2017-11" db="EMBL/GenBank/DDBJ databases">
        <authorList>
            <person name="Kracher B."/>
        </authorList>
    </citation>
    <scope>NUCLEOTIDE SEQUENCE [LARGE SCALE GENOMIC DNA]</scope>
    <source>
        <strain evidence="4 5">RACE1</strain>
    </source>
</reference>
<dbReference type="SUPFAM" id="SSF53933">
    <property type="entry name" value="Microbial ribonucleases"/>
    <property type="match status" value="1"/>
</dbReference>
<name>A0A383ULA8_BLUHO</name>
<dbReference type="VEuPathDB" id="FungiDB:BLGHR1_11410"/>
<dbReference type="EMBL" id="UNSH01000022">
    <property type="protein sequence ID" value="SZF00667.1"/>
    <property type="molecule type" value="Genomic_DNA"/>
</dbReference>
<evidence type="ECO:0000256" key="1">
    <source>
        <dbReference type="ARBA" id="ARBA00022722"/>
    </source>
</evidence>
<evidence type="ECO:0000313" key="5">
    <source>
        <dbReference type="Proteomes" id="UP000275772"/>
    </source>
</evidence>
<proteinExistence type="predicted"/>
<keyword evidence="3" id="KW-0732">Signal</keyword>
<dbReference type="Gene3D" id="3.10.450.30">
    <property type="entry name" value="Microbial ribonucleases"/>
    <property type="match status" value="1"/>
</dbReference>
<evidence type="ECO:0000313" key="4">
    <source>
        <dbReference type="EMBL" id="SZF00667.1"/>
    </source>
</evidence>
<feature type="chain" id="PRO_5016715104" evidence="3">
    <location>
        <begin position="21"/>
        <end position="423"/>
    </location>
</feature>
<feature type="signal peptide" evidence="3">
    <location>
        <begin position="1"/>
        <end position="20"/>
    </location>
</feature>
<gene>
    <name evidence="4" type="ORF">BLGHR1_11410</name>
</gene>
<evidence type="ECO:0000256" key="2">
    <source>
        <dbReference type="ARBA" id="ARBA00022801"/>
    </source>
</evidence>
<dbReference type="GO" id="GO:0016787">
    <property type="term" value="F:hydrolase activity"/>
    <property type="evidence" value="ECO:0007669"/>
    <property type="project" value="UniProtKB-KW"/>
</dbReference>
<keyword evidence="2" id="KW-0378">Hydrolase</keyword>
<accession>A0A383ULA8</accession>
<dbReference type="GO" id="GO:0004540">
    <property type="term" value="F:RNA nuclease activity"/>
    <property type="evidence" value="ECO:0007669"/>
    <property type="project" value="InterPro"/>
</dbReference>
<sequence>MRIVFGISLAILGFIYQTNCINVPYSDMYLPVATNGFVCRTEFFTIDNLRGATDKAMESTFFKGYLQKFPRLFEDTHLFNVKSDILLSWPVFDSGKFLHGKSGRIRLIINIRGQIMGMVMINSALPDQKIIFEKCNPVRRYLKEEDDEENFLNQNWSVTRPTFGYSCGLKFISGSTVDGLMKIASNNHFIRRSTRGVKLARFEKFMGDEFLGDDLYSFPVHQGLTDKVTHGIFLSLNRFLQGSNFSSLGAPGPFRIIFEMKNYEFKGIINLENRNEKCVTLWDLSSTSLGITYSPSSVLNLEATQESYWQDTCFGHKFKTKTVLLYLEFALKEWKSKLEGRKLNFPYLLGNVVKLWPMRTPEVHDKTLNDSFAIGYNIKLATYGIYLVDIRKGAFHEVNLCLKFSGNDILNIQRILGPAALKV</sequence>
<dbReference type="AlphaFoldDB" id="A0A383ULA8"/>
<protein>
    <submittedName>
        <fullName evidence="4">Uncharacterized protein</fullName>
    </submittedName>
</protein>
<dbReference type="Proteomes" id="UP000275772">
    <property type="component" value="Unassembled WGS sequence"/>
</dbReference>
<dbReference type="GO" id="GO:0003723">
    <property type="term" value="F:RNA binding"/>
    <property type="evidence" value="ECO:0007669"/>
    <property type="project" value="InterPro"/>
</dbReference>
<dbReference type="InterPro" id="IPR016191">
    <property type="entry name" value="Ribonuclease/ribotoxin"/>
</dbReference>